<comment type="caution">
    <text evidence="1">The sequence shown here is derived from an EMBL/GenBank/DDBJ whole genome shotgun (WGS) entry which is preliminary data.</text>
</comment>
<dbReference type="Pfam" id="PF09526">
    <property type="entry name" value="DUF2387"/>
    <property type="match status" value="1"/>
</dbReference>
<protein>
    <submittedName>
        <fullName evidence="1">Uncharacterized protein</fullName>
    </submittedName>
</protein>
<proteinExistence type="predicted"/>
<dbReference type="NCBIfam" id="TIGR02443">
    <property type="entry name" value="YheV family putative zinc ribbon protein"/>
    <property type="match status" value="1"/>
</dbReference>
<dbReference type="EMBL" id="BSNM01000016">
    <property type="protein sequence ID" value="GLQ32946.1"/>
    <property type="molecule type" value="Genomic_DNA"/>
</dbReference>
<evidence type="ECO:0000313" key="2">
    <source>
        <dbReference type="Proteomes" id="UP001161389"/>
    </source>
</evidence>
<dbReference type="AlphaFoldDB" id="A0AA37SEB1"/>
<keyword evidence="2" id="KW-1185">Reference proteome</keyword>
<gene>
    <name evidence="1" type="ORF">GCM10007876_34250</name>
</gene>
<accession>A0AA37SEB1</accession>
<evidence type="ECO:0000313" key="1">
    <source>
        <dbReference type="EMBL" id="GLQ32946.1"/>
    </source>
</evidence>
<sequence>MKKRFIAGAVCPRCSEMDKIVMFTNDEGVQSKECVACGFSETMKDLEQQQELATRVTPEQEAVRDEEVQVLQFHSNPQSKH</sequence>
<name>A0AA37SEB1_9GAMM</name>
<dbReference type="InterPro" id="IPR012658">
    <property type="entry name" value="YheV"/>
</dbReference>
<reference evidence="1" key="2">
    <citation type="submission" date="2023-01" db="EMBL/GenBank/DDBJ databases">
        <title>Draft genome sequence of Litoribrevibacter albus strain NBRC 110071.</title>
        <authorList>
            <person name="Sun Q."/>
            <person name="Mori K."/>
        </authorList>
    </citation>
    <scope>NUCLEOTIDE SEQUENCE</scope>
    <source>
        <strain evidence="1">NBRC 110071</strain>
    </source>
</reference>
<dbReference type="RefSeq" id="WP_284383122.1">
    <property type="nucleotide sequence ID" value="NZ_BSNM01000016.1"/>
</dbReference>
<dbReference type="Proteomes" id="UP001161389">
    <property type="component" value="Unassembled WGS sequence"/>
</dbReference>
<reference evidence="1" key="1">
    <citation type="journal article" date="2014" name="Int. J. Syst. Evol. Microbiol.">
        <title>Complete genome sequence of Corynebacterium casei LMG S-19264T (=DSM 44701T), isolated from a smear-ripened cheese.</title>
        <authorList>
            <consortium name="US DOE Joint Genome Institute (JGI-PGF)"/>
            <person name="Walter F."/>
            <person name="Albersmeier A."/>
            <person name="Kalinowski J."/>
            <person name="Ruckert C."/>
        </authorList>
    </citation>
    <scope>NUCLEOTIDE SEQUENCE</scope>
    <source>
        <strain evidence="1">NBRC 110071</strain>
    </source>
</reference>
<organism evidence="1 2">
    <name type="scientific">Litoribrevibacter albus</name>
    <dbReference type="NCBI Taxonomy" id="1473156"/>
    <lineage>
        <taxon>Bacteria</taxon>
        <taxon>Pseudomonadati</taxon>
        <taxon>Pseudomonadota</taxon>
        <taxon>Gammaproteobacteria</taxon>
        <taxon>Oceanospirillales</taxon>
        <taxon>Oceanospirillaceae</taxon>
        <taxon>Litoribrevibacter</taxon>
    </lineage>
</organism>